<evidence type="ECO:0000259" key="14">
    <source>
        <dbReference type="PROSITE" id="PS51569"/>
    </source>
</evidence>
<dbReference type="Gene3D" id="1.10.260.170">
    <property type="match status" value="1"/>
</dbReference>
<evidence type="ECO:0000256" key="8">
    <source>
        <dbReference type="ARBA" id="ARBA00022853"/>
    </source>
</evidence>
<dbReference type="GO" id="GO:0005634">
    <property type="term" value="C:nucleus"/>
    <property type="evidence" value="ECO:0007669"/>
    <property type="project" value="UniProtKB-SubCell"/>
</dbReference>
<feature type="region of interest" description="Disordered" evidence="13">
    <location>
        <begin position="331"/>
        <end position="364"/>
    </location>
</feature>
<evidence type="ECO:0000256" key="11">
    <source>
        <dbReference type="ARBA" id="ARBA00047770"/>
    </source>
</evidence>
<evidence type="ECO:0000313" key="16">
    <source>
        <dbReference type="Proteomes" id="UP000245956"/>
    </source>
</evidence>
<feature type="compositionally biased region" description="Pro residues" evidence="13">
    <location>
        <begin position="438"/>
        <end position="455"/>
    </location>
</feature>
<evidence type="ECO:0000256" key="10">
    <source>
        <dbReference type="ARBA" id="ARBA00029821"/>
    </source>
</evidence>
<evidence type="ECO:0000256" key="7">
    <source>
        <dbReference type="ARBA" id="ARBA00022691"/>
    </source>
</evidence>
<evidence type="ECO:0000256" key="5">
    <source>
        <dbReference type="ARBA" id="ARBA00022603"/>
    </source>
</evidence>
<dbReference type="GO" id="GO:0000077">
    <property type="term" value="P:DNA damage checkpoint signaling"/>
    <property type="evidence" value="ECO:0007669"/>
    <property type="project" value="TreeGrafter"/>
</dbReference>
<gene>
    <name evidence="15" type="ORF">PCL_01762</name>
</gene>
<evidence type="ECO:0000256" key="1">
    <source>
        <dbReference type="ARBA" id="ARBA00003482"/>
    </source>
</evidence>
<dbReference type="CDD" id="cd02440">
    <property type="entry name" value="AdoMet_MTases"/>
    <property type="match status" value="1"/>
</dbReference>
<dbReference type="PANTHER" id="PTHR21451:SF0">
    <property type="entry name" value="HISTONE-LYSINE N-METHYLTRANSFERASE, H3 LYSINE-79 SPECIFIC"/>
    <property type="match status" value="1"/>
</dbReference>
<evidence type="ECO:0000256" key="9">
    <source>
        <dbReference type="ARBA" id="ARBA00023242"/>
    </source>
</evidence>
<dbReference type="GO" id="GO:0032259">
    <property type="term" value="P:methylation"/>
    <property type="evidence" value="ECO:0007669"/>
    <property type="project" value="UniProtKB-KW"/>
</dbReference>
<accession>A0A2U3E2E0</accession>
<dbReference type="GO" id="GO:0006281">
    <property type="term" value="P:DNA repair"/>
    <property type="evidence" value="ECO:0007669"/>
    <property type="project" value="TreeGrafter"/>
</dbReference>
<evidence type="ECO:0000256" key="12">
    <source>
        <dbReference type="RuleBase" id="RU271113"/>
    </source>
</evidence>
<evidence type="ECO:0000256" key="3">
    <source>
        <dbReference type="ARBA" id="ARBA00012190"/>
    </source>
</evidence>
<dbReference type="PANTHER" id="PTHR21451">
    <property type="entry name" value="HISTONE H3 METHYLTRANSFERASE"/>
    <property type="match status" value="1"/>
</dbReference>
<comment type="activity regulation">
    <text evidence="12">Ubiquitination of histone H2B to form H2BK123ub1 is required for efficient DOT1 methyltransferase activity on histone H3.</text>
</comment>
<evidence type="ECO:0000256" key="13">
    <source>
        <dbReference type="SAM" id="MobiDB-lite"/>
    </source>
</evidence>
<dbReference type="GO" id="GO:0140956">
    <property type="term" value="F:histone H3K79 trimethyltransferase activity"/>
    <property type="evidence" value="ECO:0007669"/>
    <property type="project" value="UniProtKB-EC"/>
</dbReference>
<dbReference type="PROSITE" id="PS51569">
    <property type="entry name" value="DOT1"/>
    <property type="match status" value="1"/>
</dbReference>
<dbReference type="Gene3D" id="3.40.50.150">
    <property type="entry name" value="Vaccinia Virus protein VP39"/>
    <property type="match status" value="1"/>
</dbReference>
<evidence type="ECO:0000256" key="6">
    <source>
        <dbReference type="ARBA" id="ARBA00022679"/>
    </source>
</evidence>
<evidence type="ECO:0000256" key="4">
    <source>
        <dbReference type="ARBA" id="ARBA00020987"/>
    </source>
</evidence>
<dbReference type="EC" id="2.1.1.360" evidence="3 12"/>
<evidence type="ECO:0000256" key="2">
    <source>
        <dbReference type="ARBA" id="ARBA00004123"/>
    </source>
</evidence>
<dbReference type="SUPFAM" id="SSF53335">
    <property type="entry name" value="S-adenosyl-L-methionine-dependent methyltransferases"/>
    <property type="match status" value="1"/>
</dbReference>
<name>A0A2U3E2E0_PURLI</name>
<keyword evidence="8 12" id="KW-0156">Chromatin regulator</keyword>
<feature type="region of interest" description="Disordered" evidence="13">
    <location>
        <begin position="486"/>
        <end position="603"/>
    </location>
</feature>
<keyword evidence="7 12" id="KW-0949">S-adenosyl-L-methionine</keyword>
<protein>
    <recommendedName>
        <fullName evidence="4 12">Histone-lysine N-methyltransferase, H3 lysine-79 specific</fullName>
        <ecNumber evidence="3 12">2.1.1.360</ecNumber>
    </recommendedName>
    <alternativeName>
        <fullName evidence="10 12">Histone H3-K79 methyltransferase</fullName>
    </alternativeName>
</protein>
<feature type="region of interest" description="Disordered" evidence="13">
    <location>
        <begin position="433"/>
        <end position="468"/>
    </location>
</feature>
<dbReference type="InterPro" id="IPR029063">
    <property type="entry name" value="SAM-dependent_MTases_sf"/>
</dbReference>
<dbReference type="FunFam" id="3.40.50.150:FF:000033">
    <property type="entry name" value="Histone-lysine N-methyltransferase, H3 lysine-79 specific"/>
    <property type="match status" value="1"/>
</dbReference>
<comment type="similarity">
    <text evidence="12">Belongs to the class I-like SAM-binding methyltransferase superfamily. DOT1 family.</text>
</comment>
<comment type="subcellular location">
    <subcellularLocation>
        <location evidence="2 12">Nucleus</location>
    </subcellularLocation>
</comment>
<feature type="compositionally biased region" description="Low complexity" evidence="13">
    <location>
        <begin position="456"/>
        <end position="467"/>
    </location>
</feature>
<dbReference type="InterPro" id="IPR030445">
    <property type="entry name" value="H3-K79_meTrfase"/>
</dbReference>
<keyword evidence="5 12" id="KW-0489">Methyltransferase</keyword>
<comment type="catalytic activity">
    <reaction evidence="11 12">
        <text>L-lysyl(79)-[histone H3] + 3 S-adenosyl-L-methionine = N(6),N(6),N(6)-trimethyl-L-lysyl(79)-[histone H3] + 3 S-adenosyl-L-homocysteine + 3 H(+)</text>
        <dbReference type="Rhea" id="RHEA:60328"/>
        <dbReference type="Rhea" id="RHEA-COMP:15549"/>
        <dbReference type="Rhea" id="RHEA-COMP:15552"/>
        <dbReference type="ChEBI" id="CHEBI:15378"/>
        <dbReference type="ChEBI" id="CHEBI:29969"/>
        <dbReference type="ChEBI" id="CHEBI:57856"/>
        <dbReference type="ChEBI" id="CHEBI:59789"/>
        <dbReference type="ChEBI" id="CHEBI:61961"/>
        <dbReference type="EC" id="2.1.1.360"/>
    </reaction>
</comment>
<dbReference type="Proteomes" id="UP000245956">
    <property type="component" value="Unassembled WGS sequence"/>
</dbReference>
<comment type="caution">
    <text evidence="15">The sequence shown here is derived from an EMBL/GenBank/DDBJ whole genome shotgun (WGS) entry which is preliminary data.</text>
</comment>
<comment type="function">
    <text evidence="1 12">Histone methyltransferase that specifically trimethylates histone H3 to form H3K79me3. This methylation is required for telomere silencing and for the pachytene checkpoint during the meiotic cell cycle by allowing the recruitment of RAD9 to double strand breaks. Nucleosomes are preferred as substrate compared to free histone.</text>
</comment>
<reference evidence="15 16" key="1">
    <citation type="journal article" date="2016" name="Front. Microbiol.">
        <title>Genome and transcriptome sequences reveal the specific parasitism of the nematophagous Purpureocillium lilacinum 36-1.</title>
        <authorList>
            <person name="Xie J."/>
            <person name="Li S."/>
            <person name="Mo C."/>
            <person name="Xiao X."/>
            <person name="Peng D."/>
            <person name="Wang G."/>
            <person name="Xiao Y."/>
        </authorList>
    </citation>
    <scope>NUCLEOTIDE SEQUENCE [LARGE SCALE GENOMIC DNA]</scope>
    <source>
        <strain evidence="15 16">36-1</strain>
    </source>
</reference>
<feature type="domain" description="DOT1" evidence="14">
    <location>
        <begin position="661"/>
        <end position="970"/>
    </location>
</feature>
<comment type="miscellaneous">
    <text evidence="12">In contrast to other lysine histone methyltransferases, it does not contain a SET domain, suggesting the existence of another mechanism for methylation of lysine residues of histones.</text>
</comment>
<feature type="compositionally biased region" description="Low complexity" evidence="13">
    <location>
        <begin position="504"/>
        <end position="521"/>
    </location>
</feature>
<dbReference type="EMBL" id="LCWV01000014">
    <property type="protein sequence ID" value="PWI68673.1"/>
    <property type="molecule type" value="Genomic_DNA"/>
</dbReference>
<keyword evidence="9 12" id="KW-0539">Nucleus</keyword>
<organism evidence="15 16">
    <name type="scientific">Purpureocillium lilacinum</name>
    <name type="common">Paecilomyces lilacinus</name>
    <dbReference type="NCBI Taxonomy" id="33203"/>
    <lineage>
        <taxon>Eukaryota</taxon>
        <taxon>Fungi</taxon>
        <taxon>Dikarya</taxon>
        <taxon>Ascomycota</taxon>
        <taxon>Pezizomycotina</taxon>
        <taxon>Sordariomycetes</taxon>
        <taxon>Hypocreomycetidae</taxon>
        <taxon>Hypocreales</taxon>
        <taxon>Ophiocordycipitaceae</taxon>
        <taxon>Purpureocillium</taxon>
    </lineage>
</organism>
<sequence length="970" mass="106842">MARTDQDFVDGLALDIFSPSNRTLVVTNNTSPLPGTFVTGSSGEGFVSLSRYSWIVKFNETADDLIAKIELPYDPSLLKMHGVDISNTFVGTLAGDRKSWVISESQRNVHVTENKTRIIKMTSLDGEYMLLGRKSEDIANIFVQYGQGPTRTVNVTAGAGIQEAEYIDGLRFSIKSAKPFMMNVDIPFGVNETALPAGTIPLNSFTWVVNTTAASDTELAAEVRVPFNKDIFAKRFPGKPHKHLVVARRKLQAGQAAPFDALTSQAVLEPEQRIKVANLSDIDGQYILLPTLPRRRPPPPGLSHTRSVNDAAQWDVACPFCPRRVAAHAGSSARLQQRQHEPRDGLAGLPVAPGTRAPTPLTRSSGVDAAWRLLTRLLPTRAPPRCTATSALPALYLFTLCSRRLGARCSGRQTAAQPLRDRPLTSCLAIPEQTVVSPSPPPPPPPQSSPPPCPRLPTTHPLGHPLLAMPLLGKGNKFKVNQPKIRIDKVVVERPPPPKPKQPRPAASSSSARSSPAAGHRPSPKPPSAAARHKSHSPYPSSSDEKRLERKRKAGRDGAALSRPSPASDRVAFDKDSDNEDDGWMNLDGRKRQRRGTVDGRFVDPNRKLRNARAFEGRNDKLKFIHATEVASLESKCVPVMGAQKEDVAIELQYPSLQPRERFELVWGKDKIDAVEASIRIVRHVAETYLTDEEAEPFTNQNTGLIRRLEKASNRNIQDLAGFKSALHEYNETLLGLVEDGVIAKNLDNMHEIPRNLVAFILDQVYDRTVAPKVELLSKYENGTDYVYGELLHPFISKLLVEQTKMTSDQVFVDLGSGVGNVCLQAALEIGCESWGCEMMENACNLADAQVKEFTSRCILWGVRPGKVHLERGDFRKNAVIHDALKRADVVLVNNKAFTSQLNDDLVRMFLDLKPGCKIISLRSFVAEFKSSHNVNDVGSTILDVEECTYPEGYVSWTNAGGPYFISTRK</sequence>
<dbReference type="InterPro" id="IPR025789">
    <property type="entry name" value="DOT1_dom"/>
</dbReference>
<dbReference type="Pfam" id="PF08123">
    <property type="entry name" value="DOT1"/>
    <property type="match status" value="1"/>
</dbReference>
<keyword evidence="6 12" id="KW-0808">Transferase</keyword>
<proteinExistence type="inferred from homology"/>
<dbReference type="AlphaFoldDB" id="A0A2U3E2E0"/>
<evidence type="ECO:0000313" key="15">
    <source>
        <dbReference type="EMBL" id="PWI68673.1"/>
    </source>
</evidence>